<evidence type="ECO:0000313" key="2">
    <source>
        <dbReference type="Proteomes" id="UP000326091"/>
    </source>
</evidence>
<dbReference type="RefSeq" id="WP_134855489.1">
    <property type="nucleotide sequence ID" value="NZ_CP043529.1"/>
</dbReference>
<evidence type="ECO:0000313" key="1">
    <source>
        <dbReference type="EMBL" id="QEW36596.1"/>
    </source>
</evidence>
<dbReference type="Proteomes" id="UP000326091">
    <property type="component" value="Chromosome"/>
</dbReference>
<dbReference type="AlphaFoldDB" id="A0A5P3ATX9"/>
<proteinExistence type="predicted"/>
<organism evidence="1 2">
    <name type="scientific">Phocaeicola vulgatus</name>
    <name type="common">Bacteroides vulgatus</name>
    <dbReference type="NCBI Taxonomy" id="821"/>
    <lineage>
        <taxon>Bacteria</taxon>
        <taxon>Pseudomonadati</taxon>
        <taxon>Bacteroidota</taxon>
        <taxon>Bacteroidia</taxon>
        <taxon>Bacteroidales</taxon>
        <taxon>Bacteroidaceae</taxon>
        <taxon>Phocaeicola</taxon>
    </lineage>
</organism>
<gene>
    <name evidence="1" type="ORF">VIC01_02155</name>
</gene>
<name>A0A5P3ATX9_PHOVU</name>
<accession>A0A5P3ATX9</accession>
<sequence>MNILNTSKKFLKAGVCAIMLITAGQAQAQAQQVTVDASIDSLQLLIGEQAKVKLEISMDAKQKLQLPFLRDTLVKGVEILDIAKPDTQMLNDGKRMLIKQEYTITSFDSALYYLPPFEVMVNGEPYRSKALAVKVYSIPVDTLHPEQFFGPKTVREVPITWDDVSAIVWLTLLMLALGGLAYYLFVRYKDNKPIIKKIKIEPKLPPHQQALKEIERIKGDKTLRTADPKTYYTELTDVLRTYMEERFGFNAMEMTSSEIIDKLQEINDKESIKDLMYLFQTADLVKFAKHSPLMNENDMNLVNAVDFINNTKVEPDPNAKPEPTEITVEEKRSRQGRMILLGSISIIVIAIVVILYKVLSGVYNLWF</sequence>
<reference evidence="1 2" key="1">
    <citation type="submission" date="2019-09" db="EMBL/GenBank/DDBJ databases">
        <title>Commensal-derived Metabolites Govern Vibrio cholerae Pathogenesis in Host.</title>
        <authorList>
            <person name="Yoon S.S."/>
            <person name="Yoon M.Y."/>
        </authorList>
    </citation>
    <scope>NUCLEOTIDE SEQUENCE [LARGE SCALE GENOMIC DNA]</scope>
    <source>
        <strain evidence="1 2">VIC01</strain>
    </source>
</reference>
<protein>
    <submittedName>
        <fullName evidence="1">Uncharacterized protein</fullName>
    </submittedName>
</protein>
<dbReference type="EMBL" id="CP043529">
    <property type="protein sequence ID" value="QEW36596.1"/>
    <property type="molecule type" value="Genomic_DNA"/>
</dbReference>